<dbReference type="AlphaFoldDB" id="R7U9V4"/>
<comment type="similarity">
    <text evidence="1">Belongs to the small GTPase superfamily. Rho family.</text>
</comment>
<dbReference type="EnsemblMetazoa" id="CapteT112141">
    <property type="protein sequence ID" value="CapteP112141"/>
    <property type="gene ID" value="CapteG112141"/>
</dbReference>
<evidence type="ECO:0000313" key="5">
    <source>
        <dbReference type="EMBL" id="ELU00593.1"/>
    </source>
</evidence>
<dbReference type="EMBL" id="KB300759">
    <property type="protein sequence ID" value="ELU06347.1"/>
    <property type="molecule type" value="Genomic_DNA"/>
</dbReference>
<dbReference type="GO" id="GO:0005525">
    <property type="term" value="F:GTP binding"/>
    <property type="evidence" value="ECO:0007669"/>
    <property type="project" value="UniProtKB-KW"/>
</dbReference>
<dbReference type="EMBL" id="AMQN01009650">
    <property type="status" value="NOT_ANNOTATED_CDS"/>
    <property type="molecule type" value="Genomic_DNA"/>
</dbReference>
<dbReference type="OrthoDB" id="8830751at2759"/>
<dbReference type="EMBL" id="KB305864">
    <property type="protein sequence ID" value="ELU00593.1"/>
    <property type="molecule type" value="Genomic_DNA"/>
</dbReference>
<dbReference type="InterPro" id="IPR001806">
    <property type="entry name" value="Small_GTPase"/>
</dbReference>
<dbReference type="SMART" id="SM00174">
    <property type="entry name" value="RHO"/>
    <property type="match status" value="1"/>
</dbReference>
<evidence type="ECO:0008006" key="9">
    <source>
        <dbReference type="Google" id="ProtNLM"/>
    </source>
</evidence>
<gene>
    <name evidence="6" type="ORF">CAPTEDRAFT_112141</name>
    <name evidence="5" type="ORF">CAPTEDRAFT_195024</name>
</gene>
<evidence type="ECO:0000256" key="2">
    <source>
        <dbReference type="ARBA" id="ARBA00022741"/>
    </source>
</evidence>
<dbReference type="PRINTS" id="PR00449">
    <property type="entry name" value="RASTRNSFRMNG"/>
</dbReference>
<dbReference type="EnsemblMetazoa" id="CapteT195024">
    <property type="protein sequence ID" value="CapteP195024"/>
    <property type="gene ID" value="CapteG195024"/>
</dbReference>
<evidence type="ECO:0000256" key="4">
    <source>
        <dbReference type="SAM" id="MobiDB-lite"/>
    </source>
</evidence>
<dbReference type="SUPFAM" id="SSF52540">
    <property type="entry name" value="P-loop containing nucleoside triphosphate hydrolases"/>
    <property type="match status" value="1"/>
</dbReference>
<dbReference type="SMART" id="SM00175">
    <property type="entry name" value="RAB"/>
    <property type="match status" value="1"/>
</dbReference>
<dbReference type="Gene3D" id="3.40.50.300">
    <property type="entry name" value="P-loop containing nucleotide triphosphate hydrolases"/>
    <property type="match status" value="1"/>
</dbReference>
<accession>R7U9V4</accession>
<dbReference type="Proteomes" id="UP000014760">
    <property type="component" value="Unassembled WGS sequence"/>
</dbReference>
<dbReference type="PROSITE" id="PS51420">
    <property type="entry name" value="RHO"/>
    <property type="match status" value="1"/>
</dbReference>
<evidence type="ECO:0000313" key="8">
    <source>
        <dbReference type="Proteomes" id="UP000014760"/>
    </source>
</evidence>
<dbReference type="HOGENOM" id="CLU_041217_21_3_1"/>
<dbReference type="InterPro" id="IPR005225">
    <property type="entry name" value="Small_GTP-bd"/>
</dbReference>
<dbReference type="CDD" id="cd00157">
    <property type="entry name" value="Rho"/>
    <property type="match status" value="1"/>
</dbReference>
<organism evidence="5">
    <name type="scientific">Capitella teleta</name>
    <name type="common">Polychaete worm</name>
    <dbReference type="NCBI Taxonomy" id="283909"/>
    <lineage>
        <taxon>Eukaryota</taxon>
        <taxon>Metazoa</taxon>
        <taxon>Spiralia</taxon>
        <taxon>Lophotrochozoa</taxon>
        <taxon>Annelida</taxon>
        <taxon>Polychaeta</taxon>
        <taxon>Sedentaria</taxon>
        <taxon>Scolecida</taxon>
        <taxon>Capitellidae</taxon>
        <taxon>Capitella</taxon>
    </lineage>
</organism>
<dbReference type="PROSITE" id="PS51419">
    <property type="entry name" value="RAB"/>
    <property type="match status" value="1"/>
</dbReference>
<dbReference type="FunFam" id="3.40.50.300:FF:001179">
    <property type="entry name" value="Rho family GTPase"/>
    <property type="match status" value="1"/>
</dbReference>
<reference evidence="8" key="1">
    <citation type="submission" date="2012-12" db="EMBL/GenBank/DDBJ databases">
        <authorList>
            <person name="Hellsten U."/>
            <person name="Grimwood J."/>
            <person name="Chapman J.A."/>
            <person name="Shapiro H."/>
            <person name="Aerts A."/>
            <person name="Otillar R.P."/>
            <person name="Terry A.Y."/>
            <person name="Boore J.L."/>
            <person name="Simakov O."/>
            <person name="Marletaz F."/>
            <person name="Cho S.-J."/>
            <person name="Edsinger-Gonzales E."/>
            <person name="Havlak P."/>
            <person name="Kuo D.-H."/>
            <person name="Larsson T."/>
            <person name="Lv J."/>
            <person name="Arendt D."/>
            <person name="Savage R."/>
            <person name="Osoegawa K."/>
            <person name="de Jong P."/>
            <person name="Lindberg D.R."/>
            <person name="Seaver E.C."/>
            <person name="Weisblat D.A."/>
            <person name="Putnam N.H."/>
            <person name="Grigoriev I.V."/>
            <person name="Rokhsar D.S."/>
        </authorList>
    </citation>
    <scope>NUCLEOTIDE SEQUENCE</scope>
    <source>
        <strain evidence="8">I ESC-2004</strain>
    </source>
</reference>
<proteinExistence type="inferred from homology"/>
<dbReference type="GO" id="GO:0003924">
    <property type="term" value="F:GTPase activity"/>
    <property type="evidence" value="ECO:0007669"/>
    <property type="project" value="InterPro"/>
</dbReference>
<dbReference type="PROSITE" id="PS51421">
    <property type="entry name" value="RAS"/>
    <property type="match status" value="1"/>
</dbReference>
<dbReference type="EMBL" id="AMQN01022887">
    <property type="status" value="NOT_ANNOTATED_CDS"/>
    <property type="molecule type" value="Genomic_DNA"/>
</dbReference>
<dbReference type="Pfam" id="PF00071">
    <property type="entry name" value="Ras"/>
    <property type="match status" value="1"/>
</dbReference>
<protein>
    <recommendedName>
        <fullName evidence="9">Small monomeric GTPase</fullName>
    </recommendedName>
</protein>
<evidence type="ECO:0000256" key="3">
    <source>
        <dbReference type="ARBA" id="ARBA00023134"/>
    </source>
</evidence>
<dbReference type="PANTHER" id="PTHR24072">
    <property type="entry name" value="RHO FAMILY GTPASE"/>
    <property type="match status" value="1"/>
</dbReference>
<keyword evidence="2" id="KW-0547">Nucleotide-binding</keyword>
<evidence type="ECO:0000313" key="7">
    <source>
        <dbReference type="EnsemblMetazoa" id="CapteP112141"/>
    </source>
</evidence>
<dbReference type="OMA" id="HKWIAEV"/>
<name>R7U9V4_CAPTE</name>
<evidence type="ECO:0000256" key="1">
    <source>
        <dbReference type="ARBA" id="ARBA00010142"/>
    </source>
</evidence>
<sequence length="198" mass="21741">MKDRIKCVIIGDTLVGKTCMLSVLVDKVFPRGYVPQTVFKQFTSNLMIDKESALLDLRDTAGAQEYDRLRPLSYPGADVFIVVFAVPSDVKHSNVVDRWLPEIRHHCPEVPFILVGNKTDLRESDAATKSTAKLGLNAVSKLDGEKLALELEAIGYLECSALMEDGVTEVFDAAVRAARESREPSPKPRAASSKCCVS</sequence>
<dbReference type="NCBIfam" id="TIGR00231">
    <property type="entry name" value="small_GTP"/>
    <property type="match status" value="1"/>
</dbReference>
<reference evidence="7" key="3">
    <citation type="submission" date="2015-06" db="UniProtKB">
        <authorList>
            <consortium name="EnsemblMetazoa"/>
        </authorList>
    </citation>
    <scope>IDENTIFICATION</scope>
</reference>
<dbReference type="STRING" id="283909.R7U9V4"/>
<keyword evidence="8" id="KW-1185">Reference proteome</keyword>
<keyword evidence="3" id="KW-0342">GTP-binding</keyword>
<dbReference type="InterPro" id="IPR003578">
    <property type="entry name" value="Small_GTPase_Rho"/>
</dbReference>
<dbReference type="GO" id="GO:0007264">
    <property type="term" value="P:small GTPase-mediated signal transduction"/>
    <property type="evidence" value="ECO:0007669"/>
    <property type="project" value="InterPro"/>
</dbReference>
<dbReference type="InterPro" id="IPR027417">
    <property type="entry name" value="P-loop_NTPase"/>
</dbReference>
<dbReference type="SMART" id="SM00173">
    <property type="entry name" value="RAS"/>
    <property type="match status" value="1"/>
</dbReference>
<evidence type="ECO:0000313" key="6">
    <source>
        <dbReference type="EMBL" id="ELU06347.1"/>
    </source>
</evidence>
<feature type="region of interest" description="Disordered" evidence="4">
    <location>
        <begin position="179"/>
        <end position="198"/>
    </location>
</feature>
<reference evidence="5 8" key="2">
    <citation type="journal article" date="2013" name="Nature">
        <title>Insights into bilaterian evolution from three spiralian genomes.</title>
        <authorList>
            <person name="Simakov O."/>
            <person name="Marletaz F."/>
            <person name="Cho S.J."/>
            <person name="Edsinger-Gonzales E."/>
            <person name="Havlak P."/>
            <person name="Hellsten U."/>
            <person name="Kuo D.H."/>
            <person name="Larsson T."/>
            <person name="Lv J."/>
            <person name="Arendt D."/>
            <person name="Savage R."/>
            <person name="Osoegawa K."/>
            <person name="de Jong P."/>
            <person name="Grimwood J."/>
            <person name="Chapman J.A."/>
            <person name="Shapiro H."/>
            <person name="Aerts A."/>
            <person name="Otillar R.P."/>
            <person name="Terry A.Y."/>
            <person name="Boore J.L."/>
            <person name="Grigoriev I.V."/>
            <person name="Lindberg D.R."/>
            <person name="Seaver E.C."/>
            <person name="Weisblat D.A."/>
            <person name="Putnam N.H."/>
            <person name="Rokhsar D.S."/>
        </authorList>
    </citation>
    <scope>NUCLEOTIDE SEQUENCE</scope>
    <source>
        <strain evidence="5 8">I ESC-2004</strain>
    </source>
</reference>